<reference evidence="2" key="1">
    <citation type="submission" date="2021-01" db="EMBL/GenBank/DDBJ databases">
        <authorList>
            <person name="Corre E."/>
            <person name="Pelletier E."/>
            <person name="Niang G."/>
            <person name="Scheremetjew M."/>
            <person name="Finn R."/>
            <person name="Kale V."/>
            <person name="Holt S."/>
            <person name="Cochrane G."/>
            <person name="Meng A."/>
            <person name="Brown T."/>
            <person name="Cohen L."/>
        </authorList>
    </citation>
    <scope>NUCLEOTIDE SEQUENCE</scope>
    <source>
        <strain evidence="2">CCMP1452</strain>
    </source>
</reference>
<protein>
    <recommendedName>
        <fullName evidence="1">Fungal lipase-type domain-containing protein</fullName>
    </recommendedName>
</protein>
<dbReference type="SUPFAM" id="SSF53474">
    <property type="entry name" value="alpha/beta-Hydrolases"/>
    <property type="match status" value="1"/>
</dbReference>
<accession>A0A7S2RIA2</accession>
<dbReference type="CDD" id="cd00519">
    <property type="entry name" value="Lipase_3"/>
    <property type="match status" value="1"/>
</dbReference>
<dbReference type="PANTHER" id="PTHR45856">
    <property type="entry name" value="ALPHA/BETA-HYDROLASES SUPERFAMILY PROTEIN"/>
    <property type="match status" value="1"/>
</dbReference>
<dbReference type="PANTHER" id="PTHR45856:SF11">
    <property type="entry name" value="FUNGAL LIPASE-LIKE DOMAIN-CONTAINING PROTEIN"/>
    <property type="match status" value="1"/>
</dbReference>
<dbReference type="InterPro" id="IPR051218">
    <property type="entry name" value="Sec_MonoDiacylglyc_Lipase"/>
</dbReference>
<dbReference type="Gene3D" id="3.40.50.1820">
    <property type="entry name" value="alpha/beta hydrolase"/>
    <property type="match status" value="1"/>
</dbReference>
<proteinExistence type="predicted"/>
<dbReference type="InterPro" id="IPR029058">
    <property type="entry name" value="AB_hydrolase_fold"/>
</dbReference>
<organism evidence="2">
    <name type="scientific">Eucampia antarctica</name>
    <dbReference type="NCBI Taxonomy" id="49252"/>
    <lineage>
        <taxon>Eukaryota</taxon>
        <taxon>Sar</taxon>
        <taxon>Stramenopiles</taxon>
        <taxon>Ochrophyta</taxon>
        <taxon>Bacillariophyta</taxon>
        <taxon>Mediophyceae</taxon>
        <taxon>Biddulphiophycidae</taxon>
        <taxon>Hemiaulales</taxon>
        <taxon>Hemiaulaceae</taxon>
        <taxon>Eucampia</taxon>
    </lineage>
</organism>
<dbReference type="InterPro" id="IPR002921">
    <property type="entry name" value="Fungal_lipase-type"/>
</dbReference>
<dbReference type="EMBL" id="HBHI01013958">
    <property type="protein sequence ID" value="CAD9671798.1"/>
    <property type="molecule type" value="Transcribed_RNA"/>
</dbReference>
<dbReference type="GO" id="GO:0006629">
    <property type="term" value="P:lipid metabolic process"/>
    <property type="evidence" value="ECO:0007669"/>
    <property type="project" value="InterPro"/>
</dbReference>
<dbReference type="AlphaFoldDB" id="A0A7S2RIA2"/>
<gene>
    <name evidence="2" type="ORF">EANT1437_LOCUS7148</name>
</gene>
<evidence type="ECO:0000313" key="2">
    <source>
        <dbReference type="EMBL" id="CAD9671798.1"/>
    </source>
</evidence>
<sequence>MKPPSPQIAETNDVSHRRHRSLFQEAEEFPVQSHLIFLYADLRLLSAAGRLHTKFETLFVESDKVQRILASDLSGTSETIESDHLLGISPAQIMAILIIEIRKEVQKNKQEKERIDTEKSFLSILSDSSSRKHSEDDMASRLHFYNRMIGKDLKKKIDAKNVLTGTSQKASTKSLCRIDTSTDPDRLMLAPPKPTRRLSTFFNKNKDDHRFILAPPKPKRRSSTILRRSSTFFNKNSKLNIFSDENSNKEESQPTRRSSQLTSQRFSISLQEAQIVGDAFFNLAKEGVVQDVDKTMTEDEFLDMIQTAVDSRENHSLDFMSKFFKADSICEAMFKSTANIFWINDWYPLIDCTYAIAVDPCEKRVLVVFRGTATTTDWEQSNLTEFVKVPNPIKDLYEGKKDTISFHSGFYNYLFYKRKDTGTTKFDEIANKVHEFVTTLGKDCEIVITGFSLGGALATIFGFYGSADRRLTMTGPIKMYTYASPYVGGPSFAVSFQRQERENKIRYARVFNSDDSVPHLPVSFKGNFQHVGLKVDLPRLRGYFRKQLFGQPCPKPYYSKNYDFAPRYYRALQENFFINLTFPWKIMKSHTLNEHHKRIIFFRENYSEFFNMNESSIEDLYQKIVLCDS</sequence>
<dbReference type="Pfam" id="PF01764">
    <property type="entry name" value="Lipase_3"/>
    <property type="match status" value="1"/>
</dbReference>
<evidence type="ECO:0000259" key="1">
    <source>
        <dbReference type="Pfam" id="PF01764"/>
    </source>
</evidence>
<feature type="domain" description="Fungal lipase-type" evidence="1">
    <location>
        <begin position="367"/>
        <end position="522"/>
    </location>
</feature>
<name>A0A7S2RIA2_9STRA</name>